<evidence type="ECO:0000256" key="1">
    <source>
        <dbReference type="ARBA" id="ARBA00023015"/>
    </source>
</evidence>
<evidence type="ECO:0000259" key="4">
    <source>
        <dbReference type="PROSITE" id="PS01124"/>
    </source>
</evidence>
<protein>
    <submittedName>
        <fullName evidence="5">AraC-type DNA-binding protein</fullName>
    </submittedName>
</protein>
<dbReference type="InterPro" id="IPR050204">
    <property type="entry name" value="AraC_XylS_family_regulators"/>
</dbReference>
<dbReference type="InterPro" id="IPR035418">
    <property type="entry name" value="AraC-bd_2"/>
</dbReference>
<organism evidence="5 6">
    <name type="scientific">Rhodococcus jostii</name>
    <dbReference type="NCBI Taxonomy" id="132919"/>
    <lineage>
        <taxon>Bacteria</taxon>
        <taxon>Bacillati</taxon>
        <taxon>Actinomycetota</taxon>
        <taxon>Actinomycetes</taxon>
        <taxon>Mycobacteriales</taxon>
        <taxon>Nocardiaceae</taxon>
        <taxon>Rhodococcus</taxon>
    </lineage>
</organism>
<dbReference type="GO" id="GO:0043565">
    <property type="term" value="F:sequence-specific DNA binding"/>
    <property type="evidence" value="ECO:0007669"/>
    <property type="project" value="InterPro"/>
</dbReference>
<dbReference type="Proteomes" id="UP000183407">
    <property type="component" value="Unassembled WGS sequence"/>
</dbReference>
<dbReference type="InterPro" id="IPR009057">
    <property type="entry name" value="Homeodomain-like_sf"/>
</dbReference>
<keyword evidence="1" id="KW-0805">Transcription regulation</keyword>
<feature type="domain" description="HTH araC/xylS-type" evidence="4">
    <location>
        <begin position="184"/>
        <end position="285"/>
    </location>
</feature>
<keyword evidence="2 5" id="KW-0238">DNA-binding</keyword>
<accession>A0A1H5LYQ8</accession>
<evidence type="ECO:0000313" key="6">
    <source>
        <dbReference type="Proteomes" id="UP000183407"/>
    </source>
</evidence>
<dbReference type="EMBL" id="FNTL01000005">
    <property type="protein sequence ID" value="SEE82070.1"/>
    <property type="molecule type" value="Genomic_DNA"/>
</dbReference>
<proteinExistence type="predicted"/>
<dbReference type="InterPro" id="IPR020449">
    <property type="entry name" value="Tscrpt_reg_AraC-type_HTH"/>
</dbReference>
<evidence type="ECO:0000256" key="2">
    <source>
        <dbReference type="ARBA" id="ARBA00023125"/>
    </source>
</evidence>
<evidence type="ECO:0000313" key="5">
    <source>
        <dbReference type="EMBL" id="SEE82070.1"/>
    </source>
</evidence>
<reference evidence="6" key="1">
    <citation type="submission" date="2016-10" db="EMBL/GenBank/DDBJ databases">
        <authorList>
            <person name="Varghese N."/>
        </authorList>
    </citation>
    <scope>NUCLEOTIDE SEQUENCE [LARGE SCALE GENOMIC DNA]</scope>
    <source>
        <strain evidence="6">DSM 44719</strain>
    </source>
</reference>
<dbReference type="InterPro" id="IPR037923">
    <property type="entry name" value="HTH-like"/>
</dbReference>
<dbReference type="PANTHER" id="PTHR46796:SF6">
    <property type="entry name" value="ARAC SUBFAMILY"/>
    <property type="match status" value="1"/>
</dbReference>
<dbReference type="Pfam" id="PF14525">
    <property type="entry name" value="AraC_binding_2"/>
    <property type="match status" value="1"/>
</dbReference>
<dbReference type="SUPFAM" id="SSF51215">
    <property type="entry name" value="Regulatory protein AraC"/>
    <property type="match status" value="1"/>
</dbReference>
<sequence>MEFHVDAAEPAAFRGSIRTRRIGGIEFIAMSTEGHVAHRGPDSIQAGERPDYLLCLQIEGVGEFTQSERTATVHPGDITLFDTTAPTSVLSSDNYRSLCVKFPQRLLDVPRERMSELTAVRLAATEGITPAAGAVLRTFDQIADSIPSRSRHLFAHNAIGIVSTLFQSQIHVTRLRRSSDIALEQMQDYIDAQLSDPDLTPARVAAAHFTSLRRVHTIFSAAGLTVAGWIHHRRLEQCRRDLLNPTMRSVPVAAIGLRWGFKTPSHFGKAFKATFGVTPGEYRSQASED</sequence>
<dbReference type="PROSITE" id="PS01124">
    <property type="entry name" value="HTH_ARAC_FAMILY_2"/>
    <property type="match status" value="1"/>
</dbReference>
<name>A0A1H5LYQ8_RHOJO</name>
<keyword evidence="3" id="KW-0804">Transcription</keyword>
<dbReference type="SMART" id="SM00342">
    <property type="entry name" value="HTH_ARAC"/>
    <property type="match status" value="1"/>
</dbReference>
<gene>
    <name evidence="5" type="ORF">SAMN04490220_8517</name>
</gene>
<dbReference type="PANTHER" id="PTHR46796">
    <property type="entry name" value="HTH-TYPE TRANSCRIPTIONAL ACTIVATOR RHAS-RELATED"/>
    <property type="match status" value="1"/>
</dbReference>
<dbReference type="Pfam" id="PF12833">
    <property type="entry name" value="HTH_18"/>
    <property type="match status" value="1"/>
</dbReference>
<evidence type="ECO:0000256" key="3">
    <source>
        <dbReference type="ARBA" id="ARBA00023163"/>
    </source>
</evidence>
<dbReference type="SUPFAM" id="SSF46689">
    <property type="entry name" value="Homeodomain-like"/>
    <property type="match status" value="1"/>
</dbReference>
<dbReference type="Gene3D" id="1.10.10.60">
    <property type="entry name" value="Homeodomain-like"/>
    <property type="match status" value="1"/>
</dbReference>
<dbReference type="AlphaFoldDB" id="A0A1H5LYQ8"/>
<dbReference type="GO" id="GO:0003700">
    <property type="term" value="F:DNA-binding transcription factor activity"/>
    <property type="evidence" value="ECO:0007669"/>
    <property type="project" value="InterPro"/>
</dbReference>
<dbReference type="InterPro" id="IPR018060">
    <property type="entry name" value="HTH_AraC"/>
</dbReference>
<dbReference type="PRINTS" id="PR00032">
    <property type="entry name" value="HTHARAC"/>
</dbReference>